<keyword evidence="3" id="KW-1185">Reference proteome</keyword>
<evidence type="ECO:0008006" key="4">
    <source>
        <dbReference type="Google" id="ProtNLM"/>
    </source>
</evidence>
<comment type="caution">
    <text evidence="2">The sequence shown here is derived from an EMBL/GenBank/DDBJ whole genome shotgun (WGS) entry which is preliminary data.</text>
</comment>
<keyword evidence="1" id="KW-0812">Transmembrane</keyword>
<accession>A0A235EIK7</accession>
<organism evidence="2 3">
    <name type="scientific">Acidovorax kalamii</name>
    <dbReference type="NCBI Taxonomy" id="2004485"/>
    <lineage>
        <taxon>Bacteria</taxon>
        <taxon>Pseudomonadati</taxon>
        <taxon>Pseudomonadota</taxon>
        <taxon>Betaproteobacteria</taxon>
        <taxon>Burkholderiales</taxon>
        <taxon>Comamonadaceae</taxon>
        <taxon>Acidovorax</taxon>
    </lineage>
</organism>
<evidence type="ECO:0000313" key="2">
    <source>
        <dbReference type="EMBL" id="OYD48275.1"/>
    </source>
</evidence>
<dbReference type="OrthoDB" id="8759010at2"/>
<protein>
    <recommendedName>
        <fullName evidence="4">DUF2306 domain-containing protein</fullName>
    </recommendedName>
</protein>
<keyword evidence="1" id="KW-0472">Membrane</keyword>
<dbReference type="Proteomes" id="UP000215441">
    <property type="component" value="Unassembled WGS sequence"/>
</dbReference>
<dbReference type="Pfam" id="PF10067">
    <property type="entry name" value="DUF2306"/>
    <property type="match status" value="1"/>
</dbReference>
<reference evidence="2 3" key="1">
    <citation type="submission" date="2017-07" db="EMBL/GenBank/DDBJ databases">
        <title>Acidovorax KNDSW TSA 6 genome sequence and assembly.</title>
        <authorList>
            <person name="Mayilraj S."/>
        </authorList>
    </citation>
    <scope>NUCLEOTIDE SEQUENCE [LARGE SCALE GENOMIC DNA]</scope>
    <source>
        <strain evidence="2 3">KNDSW-TSA6</strain>
    </source>
</reference>
<dbReference type="AlphaFoldDB" id="A0A235EIK7"/>
<keyword evidence="1" id="KW-1133">Transmembrane helix</keyword>
<proteinExistence type="predicted"/>
<gene>
    <name evidence="2" type="ORF">CBY09_19765</name>
</gene>
<sequence>MKTRHPLASLAWGLLSLSALAVGLVSLRYALPGMPFPSELPSLQLSRHAFIVHAVSASLALMLGPLQLLVALRQRYPAAHRWTGRAYVLAIAVAWLSSLPLAANAMTGVVAAVGFFALGLAWVVATGWGVACALQRRFAEHRRWMLRSYALTAAAITLRIYLGLGAAAGVDIEVSYPFIAWLCWVPNLLVAEWYLRRSGPQARLSPLGAA</sequence>
<name>A0A235EIK7_9BURK</name>
<dbReference type="EMBL" id="NOIG01000012">
    <property type="protein sequence ID" value="OYD48275.1"/>
    <property type="molecule type" value="Genomic_DNA"/>
</dbReference>
<dbReference type="InterPro" id="IPR018750">
    <property type="entry name" value="DUF2306_membrane"/>
</dbReference>
<dbReference type="RefSeq" id="WP_094291284.1">
    <property type="nucleotide sequence ID" value="NZ_NOIG01000012.1"/>
</dbReference>
<feature type="transmembrane region" description="Helical" evidence="1">
    <location>
        <begin position="109"/>
        <end position="134"/>
    </location>
</feature>
<evidence type="ECO:0000256" key="1">
    <source>
        <dbReference type="SAM" id="Phobius"/>
    </source>
</evidence>
<feature type="transmembrane region" description="Helical" evidence="1">
    <location>
        <begin position="45"/>
        <end position="72"/>
    </location>
</feature>
<feature type="transmembrane region" description="Helical" evidence="1">
    <location>
        <begin position="146"/>
        <end position="168"/>
    </location>
</feature>
<feature type="transmembrane region" description="Helical" evidence="1">
    <location>
        <begin position="174"/>
        <end position="195"/>
    </location>
</feature>
<evidence type="ECO:0000313" key="3">
    <source>
        <dbReference type="Proteomes" id="UP000215441"/>
    </source>
</evidence>
<feature type="transmembrane region" description="Helical" evidence="1">
    <location>
        <begin position="84"/>
        <end position="103"/>
    </location>
</feature>